<dbReference type="WBParaSite" id="ES5_v2.g21265.t1">
    <property type="protein sequence ID" value="ES5_v2.g21265.t1"/>
    <property type="gene ID" value="ES5_v2.g21265"/>
</dbReference>
<reference evidence="2" key="1">
    <citation type="submission" date="2022-11" db="UniProtKB">
        <authorList>
            <consortium name="WormBaseParasite"/>
        </authorList>
    </citation>
    <scope>IDENTIFICATION</scope>
</reference>
<sequence length="170" mass="19634">MGFVPLSLWIFVALGTVSNGILVENGRSSILPPNNNNNFQNTNNLIPQSATRAATANSHIHDNQRGSVNPLTTSQIVFLNTVSNVQQPGVATNRNIYGMPGYQTPRITAQMLREIDWTQIDRRAEDGWWHLYPFGERFFDKELSHRPWMDKQIDLDFFFPYYGFRFNYTF</sequence>
<name>A0AC34FVY7_9BILA</name>
<evidence type="ECO:0000313" key="1">
    <source>
        <dbReference type="Proteomes" id="UP000887579"/>
    </source>
</evidence>
<accession>A0AC34FVY7</accession>
<proteinExistence type="predicted"/>
<organism evidence="1 2">
    <name type="scientific">Panagrolaimus sp. ES5</name>
    <dbReference type="NCBI Taxonomy" id="591445"/>
    <lineage>
        <taxon>Eukaryota</taxon>
        <taxon>Metazoa</taxon>
        <taxon>Ecdysozoa</taxon>
        <taxon>Nematoda</taxon>
        <taxon>Chromadorea</taxon>
        <taxon>Rhabditida</taxon>
        <taxon>Tylenchina</taxon>
        <taxon>Panagrolaimomorpha</taxon>
        <taxon>Panagrolaimoidea</taxon>
        <taxon>Panagrolaimidae</taxon>
        <taxon>Panagrolaimus</taxon>
    </lineage>
</organism>
<evidence type="ECO:0000313" key="2">
    <source>
        <dbReference type="WBParaSite" id="ES5_v2.g21265.t1"/>
    </source>
</evidence>
<protein>
    <submittedName>
        <fullName evidence="2">Uncharacterized protein</fullName>
    </submittedName>
</protein>
<dbReference type="Proteomes" id="UP000887579">
    <property type="component" value="Unplaced"/>
</dbReference>